<dbReference type="STRING" id="1159016.SAMN02927937_02422"/>
<evidence type="ECO:0000313" key="2">
    <source>
        <dbReference type="Proteomes" id="UP000199634"/>
    </source>
</evidence>
<dbReference type="Proteomes" id="UP000199634">
    <property type="component" value="Unassembled WGS sequence"/>
</dbReference>
<accession>A0A1H6MEQ8</accession>
<dbReference type="EMBL" id="FNXE01000041">
    <property type="protein sequence ID" value="SEH96322.1"/>
    <property type="molecule type" value="Genomic_DNA"/>
</dbReference>
<evidence type="ECO:0000313" key="1">
    <source>
        <dbReference type="EMBL" id="SEH96322.1"/>
    </source>
</evidence>
<keyword evidence="2" id="KW-1185">Reference proteome</keyword>
<protein>
    <submittedName>
        <fullName evidence="1">Uncharacterized protein</fullName>
    </submittedName>
</protein>
<organism evidence="1 2">
    <name type="scientific">Paenimyroides marinum</name>
    <dbReference type="NCBI Taxonomy" id="1159016"/>
    <lineage>
        <taxon>Bacteria</taxon>
        <taxon>Pseudomonadati</taxon>
        <taxon>Bacteroidota</taxon>
        <taxon>Flavobacteriia</taxon>
        <taxon>Flavobacteriales</taxon>
        <taxon>Flavobacteriaceae</taxon>
        <taxon>Paenimyroides</taxon>
    </lineage>
</organism>
<dbReference type="AlphaFoldDB" id="A0A1H6MEQ8"/>
<gene>
    <name evidence="1" type="ORF">SAMN02927937_02422</name>
</gene>
<reference evidence="1 2" key="1">
    <citation type="submission" date="2016-10" db="EMBL/GenBank/DDBJ databases">
        <authorList>
            <person name="de Groot N.N."/>
        </authorList>
    </citation>
    <scope>NUCLEOTIDE SEQUENCE [LARGE SCALE GENOMIC DNA]</scope>
    <source>
        <strain evidence="1 2">CGMCC 1.10825</strain>
    </source>
</reference>
<proteinExistence type="predicted"/>
<sequence>MYQQVFFIPNKNKNTEYLPKLKYKTNVFLEKYSYLNLFLENISIHLYTNLGFKNDNIQQQYGNDYDDAQSVRIVYTNKLMIVKIL</sequence>
<name>A0A1H6MEQ8_9FLAO</name>